<comment type="caution">
    <text evidence="2">The sequence shown here is derived from an EMBL/GenBank/DDBJ whole genome shotgun (WGS) entry which is preliminary data.</text>
</comment>
<accession>A0A1S1V887</accession>
<keyword evidence="1" id="KW-0472">Membrane</keyword>
<reference evidence="2 3" key="1">
    <citation type="submission" date="2016-09" db="EMBL/GenBank/DDBJ databases">
        <title>Genome sequence of Eubacterium angustum.</title>
        <authorList>
            <person name="Poehlein A."/>
            <person name="Daniel R."/>
        </authorList>
    </citation>
    <scope>NUCLEOTIDE SEQUENCE [LARGE SCALE GENOMIC DNA]</scope>
    <source>
        <strain evidence="2 3">DSM 1989</strain>
    </source>
</reference>
<dbReference type="AlphaFoldDB" id="A0A1S1V887"/>
<dbReference type="EMBL" id="MKIE01000003">
    <property type="protein sequence ID" value="OHW62620.1"/>
    <property type="molecule type" value="Genomic_DNA"/>
</dbReference>
<proteinExistence type="predicted"/>
<evidence type="ECO:0000256" key="1">
    <source>
        <dbReference type="SAM" id="Phobius"/>
    </source>
</evidence>
<protein>
    <submittedName>
        <fullName evidence="2">Uncharacterized protein</fullName>
    </submittedName>
</protein>
<gene>
    <name evidence="2" type="ORF">EUAN_11850</name>
</gene>
<dbReference type="RefSeq" id="WP_084655758.1">
    <property type="nucleotide sequence ID" value="NZ_MKIE01000003.1"/>
</dbReference>
<organism evidence="2 3">
    <name type="scientific">Andreesenia angusta</name>
    <dbReference type="NCBI Taxonomy" id="39480"/>
    <lineage>
        <taxon>Bacteria</taxon>
        <taxon>Bacillati</taxon>
        <taxon>Bacillota</taxon>
        <taxon>Tissierellia</taxon>
        <taxon>Tissierellales</taxon>
        <taxon>Gottschalkiaceae</taxon>
        <taxon>Andreesenia</taxon>
    </lineage>
</organism>
<keyword evidence="3" id="KW-1185">Reference proteome</keyword>
<evidence type="ECO:0000313" key="2">
    <source>
        <dbReference type="EMBL" id="OHW62620.1"/>
    </source>
</evidence>
<evidence type="ECO:0000313" key="3">
    <source>
        <dbReference type="Proteomes" id="UP000180254"/>
    </source>
</evidence>
<name>A0A1S1V887_9FIRM</name>
<keyword evidence="1" id="KW-1133">Transmembrane helix</keyword>
<dbReference type="Proteomes" id="UP000180254">
    <property type="component" value="Unassembled WGS sequence"/>
</dbReference>
<sequence>MGEIAKDGNEMVLKEIIQLLTVLLMVSVFGYVLSVLKEKMSLKSNTIVIDKKNLTQEQIDQAEIKTFLVDGEVIRAGDEIRLFMKERCKLEGVVLGARKKDDEILIYTDKDELKKCKLENIRRVKVVSKYGMFFKAF</sequence>
<dbReference type="STRING" id="39480.EUAN_11850"/>
<feature type="transmembrane region" description="Helical" evidence="1">
    <location>
        <begin position="16"/>
        <end position="36"/>
    </location>
</feature>
<keyword evidence="1" id="KW-0812">Transmembrane</keyword>